<evidence type="ECO:0000256" key="2">
    <source>
        <dbReference type="ARBA" id="ARBA00022729"/>
    </source>
</evidence>
<evidence type="ECO:0000313" key="7">
    <source>
        <dbReference type="EMBL" id="KAL3056201.1"/>
    </source>
</evidence>
<dbReference type="EMBL" id="JBIYXZ010002076">
    <property type="protein sequence ID" value="KAL3056201.1"/>
    <property type="molecule type" value="Genomic_DNA"/>
</dbReference>
<accession>A0ABD2GRR8</accession>
<dbReference type="InterPro" id="IPR000436">
    <property type="entry name" value="Sushi_SCR_CCP_dom"/>
</dbReference>
<sequence length="146" mass="16192">MLLSVILLLFQLWGNVEVSSSQNAPSGCGKPTPLEDGDIEGTVGHEYRNGAKVKYLCPNYYIMQGGPHKTCTNGQWIGQMRCLKPCTVYSQDLTTHNIGFIHSADNKMYSEHDDIIGFRCTSGRHDGALNMRQKCNDGVMLLPTCH</sequence>
<gene>
    <name evidence="7" type="ORF">OYC64_018816</name>
</gene>
<dbReference type="SUPFAM" id="SSF57535">
    <property type="entry name" value="Complement control module/SCR domain"/>
    <property type="match status" value="2"/>
</dbReference>
<dbReference type="SMART" id="SM00032">
    <property type="entry name" value="CCP"/>
    <property type="match status" value="1"/>
</dbReference>
<keyword evidence="2 5" id="KW-0732">Signal</keyword>
<dbReference type="CDD" id="cd00033">
    <property type="entry name" value="CCP"/>
    <property type="match status" value="1"/>
</dbReference>
<dbReference type="Pfam" id="PF00084">
    <property type="entry name" value="Sushi"/>
    <property type="match status" value="1"/>
</dbReference>
<keyword evidence="8" id="KW-1185">Reference proteome</keyword>
<keyword evidence="1 4" id="KW-0768">Sushi</keyword>
<comment type="caution">
    <text evidence="4">Lacks conserved residue(s) required for the propagation of feature annotation.</text>
</comment>
<feature type="domain" description="Sushi" evidence="6">
    <location>
        <begin position="26"/>
        <end position="84"/>
    </location>
</feature>
<evidence type="ECO:0000256" key="1">
    <source>
        <dbReference type="ARBA" id="ARBA00022659"/>
    </source>
</evidence>
<reference evidence="7 8" key="2">
    <citation type="journal article" date="2024" name="G3 (Bethesda)">
        <title>The genome of the cryopelagic Antarctic bald notothen, Trematomus borchgrevinki.</title>
        <authorList>
            <person name="Rayamajhi N."/>
            <person name="Rivera-Colon A.G."/>
            <person name="Minhas B.F."/>
            <person name="Cheng C.C."/>
            <person name="Catchen J.M."/>
        </authorList>
    </citation>
    <scope>NUCLEOTIDE SEQUENCE [LARGE SCALE GENOMIC DNA]</scope>
    <source>
        <strain evidence="7">AGRC-2024</strain>
    </source>
</reference>
<dbReference type="Gene3D" id="2.10.70.10">
    <property type="entry name" value="Complement Module, domain 1"/>
    <property type="match status" value="2"/>
</dbReference>
<evidence type="ECO:0000313" key="8">
    <source>
        <dbReference type="Proteomes" id="UP001619887"/>
    </source>
</evidence>
<keyword evidence="3 4" id="KW-1015">Disulfide bond</keyword>
<dbReference type="PANTHER" id="PTHR45785:SF7">
    <property type="entry name" value="COMPLEMENT FACTOR H"/>
    <property type="match status" value="1"/>
</dbReference>
<proteinExistence type="predicted"/>
<dbReference type="PROSITE" id="PS50923">
    <property type="entry name" value="SUSHI"/>
    <property type="match status" value="1"/>
</dbReference>
<dbReference type="InterPro" id="IPR035976">
    <property type="entry name" value="Sushi/SCR/CCP_sf"/>
</dbReference>
<evidence type="ECO:0000256" key="5">
    <source>
        <dbReference type="SAM" id="SignalP"/>
    </source>
</evidence>
<evidence type="ECO:0000256" key="4">
    <source>
        <dbReference type="PROSITE-ProRule" id="PRU00302"/>
    </source>
</evidence>
<feature type="signal peptide" evidence="5">
    <location>
        <begin position="1"/>
        <end position="18"/>
    </location>
</feature>
<dbReference type="InterPro" id="IPR051503">
    <property type="entry name" value="ComplSys_Reg/VirEntry_Med"/>
</dbReference>
<name>A0ABD2GRR8_PAGBO</name>
<dbReference type="Proteomes" id="UP001619887">
    <property type="component" value="Unassembled WGS sequence"/>
</dbReference>
<feature type="disulfide bond" evidence="4">
    <location>
        <begin position="28"/>
        <end position="71"/>
    </location>
</feature>
<protein>
    <recommendedName>
        <fullName evidence="6">Sushi domain-containing protein</fullName>
    </recommendedName>
</protein>
<dbReference type="AlphaFoldDB" id="A0ABD2GRR8"/>
<comment type="caution">
    <text evidence="7">The sequence shown here is derived from an EMBL/GenBank/DDBJ whole genome shotgun (WGS) entry which is preliminary data.</text>
</comment>
<feature type="chain" id="PRO_5044778628" description="Sushi domain-containing protein" evidence="5">
    <location>
        <begin position="19"/>
        <end position="146"/>
    </location>
</feature>
<evidence type="ECO:0000256" key="3">
    <source>
        <dbReference type="ARBA" id="ARBA00023157"/>
    </source>
</evidence>
<reference evidence="7 8" key="1">
    <citation type="journal article" date="2022" name="G3 (Bethesda)">
        <title>Evaluating Illumina-, Nanopore-, and PacBio-based genome assembly strategies with the bald notothen, Trematomus borchgrevinki.</title>
        <authorList>
            <person name="Rayamajhi N."/>
            <person name="Cheng C.C."/>
            <person name="Catchen J.M."/>
        </authorList>
    </citation>
    <scope>NUCLEOTIDE SEQUENCE [LARGE SCALE GENOMIC DNA]</scope>
    <source>
        <strain evidence="7">AGRC-2024</strain>
    </source>
</reference>
<dbReference type="PANTHER" id="PTHR45785">
    <property type="entry name" value="COMPLEMENT FACTOR H-RELATED"/>
    <property type="match status" value="1"/>
</dbReference>
<evidence type="ECO:0000259" key="6">
    <source>
        <dbReference type="PROSITE" id="PS50923"/>
    </source>
</evidence>
<organism evidence="7 8">
    <name type="scientific">Pagothenia borchgrevinki</name>
    <name type="common">Bald rockcod</name>
    <name type="synonym">Trematomus borchgrevinki</name>
    <dbReference type="NCBI Taxonomy" id="8213"/>
    <lineage>
        <taxon>Eukaryota</taxon>
        <taxon>Metazoa</taxon>
        <taxon>Chordata</taxon>
        <taxon>Craniata</taxon>
        <taxon>Vertebrata</taxon>
        <taxon>Euteleostomi</taxon>
        <taxon>Actinopterygii</taxon>
        <taxon>Neopterygii</taxon>
        <taxon>Teleostei</taxon>
        <taxon>Neoteleostei</taxon>
        <taxon>Acanthomorphata</taxon>
        <taxon>Eupercaria</taxon>
        <taxon>Perciformes</taxon>
        <taxon>Notothenioidei</taxon>
        <taxon>Nototheniidae</taxon>
        <taxon>Pagothenia</taxon>
    </lineage>
</organism>